<dbReference type="OrthoDB" id="1118920at2"/>
<keyword evidence="7" id="KW-0546">Nucleotide metabolism</keyword>
<protein>
    <recommendedName>
        <fullName evidence="9">Cyclic GMP-AMP synthase</fullName>
    </recommendedName>
</protein>
<feature type="domain" description="Cyclic GMP-AMP synthase DncV-like nucleotidyltransferase" evidence="11">
    <location>
        <begin position="54"/>
        <end position="139"/>
    </location>
</feature>
<dbReference type="GO" id="GO:0005524">
    <property type="term" value="F:ATP binding"/>
    <property type="evidence" value="ECO:0007669"/>
    <property type="project" value="UniProtKB-KW"/>
</dbReference>
<evidence type="ECO:0000256" key="4">
    <source>
        <dbReference type="ARBA" id="ARBA00022741"/>
    </source>
</evidence>
<comment type="catalytic activity">
    <reaction evidence="10">
        <text>GTP + ATP = 3',3'-cGAMP + 2 diphosphate</text>
        <dbReference type="Rhea" id="RHEA:35647"/>
        <dbReference type="ChEBI" id="CHEBI:30616"/>
        <dbReference type="ChEBI" id="CHEBI:33019"/>
        <dbReference type="ChEBI" id="CHEBI:37565"/>
        <dbReference type="ChEBI" id="CHEBI:71501"/>
    </reaction>
    <physiologicalReaction direction="left-to-right" evidence="10">
        <dbReference type="Rhea" id="RHEA:35648"/>
    </physiologicalReaction>
</comment>
<evidence type="ECO:0000256" key="1">
    <source>
        <dbReference type="ARBA" id="ARBA00022679"/>
    </source>
</evidence>
<dbReference type="InterPro" id="IPR048445">
    <property type="entry name" value="DncV-like_NTFase"/>
</dbReference>
<evidence type="ECO:0000313" key="13">
    <source>
        <dbReference type="Proteomes" id="UP000267469"/>
    </source>
</evidence>
<evidence type="ECO:0000256" key="2">
    <source>
        <dbReference type="ARBA" id="ARBA00022695"/>
    </source>
</evidence>
<dbReference type="GO" id="GO:0016779">
    <property type="term" value="F:nucleotidyltransferase activity"/>
    <property type="evidence" value="ECO:0007669"/>
    <property type="project" value="UniProtKB-KW"/>
</dbReference>
<evidence type="ECO:0000256" key="10">
    <source>
        <dbReference type="ARBA" id="ARBA00048304"/>
    </source>
</evidence>
<accession>A0A3N0EKV8</accession>
<reference evidence="12 13" key="1">
    <citation type="submission" date="2018-10" db="EMBL/GenBank/DDBJ databases">
        <title>Sinomicrobium pectinilyticum sp. nov., a pectinase-producing bacterium isolated from alkaline and saline soil, and emended description of the genus Sinomicrobium.</title>
        <authorList>
            <person name="Cheng B."/>
            <person name="Li C."/>
            <person name="Lai Q."/>
            <person name="Du M."/>
            <person name="Shao Z."/>
            <person name="Xu P."/>
            <person name="Yang C."/>
        </authorList>
    </citation>
    <scope>NUCLEOTIDE SEQUENCE [LARGE SCALE GENOMIC DNA]</scope>
    <source>
        <strain evidence="12 13">5DNS001</strain>
    </source>
</reference>
<evidence type="ECO:0000256" key="3">
    <source>
        <dbReference type="ARBA" id="ARBA00022723"/>
    </source>
</evidence>
<sequence>MMTQSYRKEVEEILDILGGNLDISESQYNAAVRSYQSVGDWLANKDSPLYPYNPKILPQGSFMLGTMTKPIHEEDDIDIDLVCKIEGKPDHWTQKDLKDAVGDRLKQHGLYEKMLKDKEGGRRCWTLMYSEDSKFHMDILPSLADSNFNLMLTKNFGVDNHLLAIRITDKESVFYTLMSNPSFWYKSNPFGYAKWFFHRATISKSKAILLSESVSPVRPFQKRKLPLQRVVQLLKRHRDMMFASDDFNSENKPISIIITTLASRAYDKSDNLVDAYTHVVSQMRNFIETRFNPKTEKYEKWVSNPINPEENFADKWIEEPQKEEYFYMWLDKLEEDIQSIRFGEGKGLYTLNESLAKQFGDNPVQLSFAAYGEKNRMRREAGLRKMAAGTGILGATGKPLPNHNFEGI</sequence>
<keyword evidence="13" id="KW-1185">Reference proteome</keyword>
<dbReference type="CDD" id="cd05400">
    <property type="entry name" value="NT_2-5OAS_ClassI-CCAase"/>
    <property type="match status" value="1"/>
</dbReference>
<dbReference type="Pfam" id="PF21654">
    <property type="entry name" value="DncV-like_NTFase"/>
    <property type="match status" value="1"/>
</dbReference>
<keyword evidence="8" id="KW-0051">Antiviral defense</keyword>
<dbReference type="InterPro" id="IPR006116">
    <property type="entry name" value="NT_2-5OAS_ClassI-CCAase"/>
</dbReference>
<keyword evidence="2" id="KW-0548">Nucleotidyltransferase</keyword>
<evidence type="ECO:0000313" key="12">
    <source>
        <dbReference type="EMBL" id="RNL88536.1"/>
    </source>
</evidence>
<dbReference type="AlphaFoldDB" id="A0A3N0EKV8"/>
<evidence type="ECO:0000256" key="6">
    <source>
        <dbReference type="ARBA" id="ARBA00022842"/>
    </source>
</evidence>
<dbReference type="EMBL" id="RJTM01000059">
    <property type="protein sequence ID" value="RNL88536.1"/>
    <property type="molecule type" value="Genomic_DNA"/>
</dbReference>
<gene>
    <name evidence="12" type="ORF">ED312_08805</name>
</gene>
<keyword evidence="4" id="KW-0547">Nucleotide-binding</keyword>
<dbReference type="GO" id="GO:0046872">
    <property type="term" value="F:metal ion binding"/>
    <property type="evidence" value="ECO:0007669"/>
    <property type="project" value="UniProtKB-KW"/>
</dbReference>
<proteinExistence type="predicted"/>
<keyword evidence="6" id="KW-0460">Magnesium</keyword>
<keyword evidence="5" id="KW-0067">ATP-binding</keyword>
<dbReference type="GO" id="GO:0009117">
    <property type="term" value="P:nucleotide metabolic process"/>
    <property type="evidence" value="ECO:0007669"/>
    <property type="project" value="UniProtKB-KW"/>
</dbReference>
<keyword evidence="1 12" id="KW-0808">Transferase</keyword>
<evidence type="ECO:0000256" key="8">
    <source>
        <dbReference type="ARBA" id="ARBA00023118"/>
    </source>
</evidence>
<name>A0A3N0EKV8_SINP1</name>
<evidence type="ECO:0000256" key="5">
    <source>
        <dbReference type="ARBA" id="ARBA00022840"/>
    </source>
</evidence>
<evidence type="ECO:0000256" key="7">
    <source>
        <dbReference type="ARBA" id="ARBA00023080"/>
    </source>
</evidence>
<comment type="caution">
    <text evidence="12">The sequence shown here is derived from an EMBL/GenBank/DDBJ whole genome shotgun (WGS) entry which is preliminary data.</text>
</comment>
<organism evidence="12 13">
    <name type="scientific">Sinomicrobium pectinilyticum</name>
    <dbReference type="NCBI Taxonomy" id="1084421"/>
    <lineage>
        <taxon>Bacteria</taxon>
        <taxon>Pseudomonadati</taxon>
        <taxon>Bacteroidota</taxon>
        <taxon>Flavobacteriia</taxon>
        <taxon>Flavobacteriales</taxon>
        <taxon>Flavobacteriaceae</taxon>
        <taxon>Sinomicrobium</taxon>
    </lineage>
</organism>
<dbReference type="GO" id="GO:0051607">
    <property type="term" value="P:defense response to virus"/>
    <property type="evidence" value="ECO:0007669"/>
    <property type="project" value="UniProtKB-KW"/>
</dbReference>
<keyword evidence="3" id="KW-0479">Metal-binding</keyword>
<evidence type="ECO:0000259" key="11">
    <source>
        <dbReference type="Pfam" id="PF21654"/>
    </source>
</evidence>
<evidence type="ECO:0000256" key="9">
    <source>
        <dbReference type="ARBA" id="ARBA00044145"/>
    </source>
</evidence>
<dbReference type="Proteomes" id="UP000267469">
    <property type="component" value="Unassembled WGS sequence"/>
</dbReference>